<evidence type="ECO:0000313" key="2">
    <source>
        <dbReference type="EMBL" id="NLR75721.1"/>
    </source>
</evidence>
<dbReference type="Proteomes" id="UP000587991">
    <property type="component" value="Unassembled WGS sequence"/>
</dbReference>
<evidence type="ECO:0000313" key="3">
    <source>
        <dbReference type="Proteomes" id="UP000587991"/>
    </source>
</evidence>
<organism evidence="2 3">
    <name type="scientific">Leeia aquatica</name>
    <dbReference type="NCBI Taxonomy" id="2725557"/>
    <lineage>
        <taxon>Bacteria</taxon>
        <taxon>Pseudomonadati</taxon>
        <taxon>Pseudomonadota</taxon>
        <taxon>Betaproteobacteria</taxon>
        <taxon>Neisseriales</taxon>
        <taxon>Leeiaceae</taxon>
        <taxon>Leeia</taxon>
    </lineage>
</organism>
<dbReference type="InterPro" id="IPR006311">
    <property type="entry name" value="TAT_signal"/>
</dbReference>
<gene>
    <name evidence="2" type="ORF">HF682_11160</name>
</gene>
<evidence type="ECO:0000256" key="1">
    <source>
        <dbReference type="SAM" id="SignalP"/>
    </source>
</evidence>
<keyword evidence="3" id="KW-1185">Reference proteome</keyword>
<name>A0A847S1J0_9NEIS</name>
<dbReference type="PROSITE" id="PS51318">
    <property type="entry name" value="TAT"/>
    <property type="match status" value="1"/>
</dbReference>
<keyword evidence="1" id="KW-0732">Signal</keyword>
<feature type="signal peptide" evidence="1">
    <location>
        <begin position="1"/>
        <end position="21"/>
    </location>
</feature>
<accession>A0A847S1J0</accession>
<dbReference type="EMBL" id="JABAIM010000002">
    <property type="protein sequence ID" value="NLR75721.1"/>
    <property type="molecule type" value="Genomic_DNA"/>
</dbReference>
<feature type="chain" id="PRO_5032922245" evidence="1">
    <location>
        <begin position="22"/>
        <end position="338"/>
    </location>
</feature>
<proteinExistence type="predicted"/>
<sequence length="338" mass="37379">MSSLQQTRRQLLRAAMLGVLAIGLAGCGANQVPVSSNTDAVQAALKQGKGVLVARKTTLDFYTASHEMLTLPGDARPALTYWLHRDSKKPLVLGAWTSSEGHGKRFVGNADYYILEPGFYDLVGFARKTRNNDTVRNLQRARTSLQSTLGFVQFSRTTLPHMEQYKEWIPPSYAGATVNGNMITHWYDPGYYADATREVQGDAIFIDFRGVIPYDKSGKGNLASFYIKPGQLLTIGDFDVAYTNGPAETPRPEVWVSPLESITYYFNPQPQHAELQQVMTQMGYPANLVQQVGTAVPIPGMFFQNMKPIGANPPGMGMLTDKLYYLSVTAKSRVLTPH</sequence>
<reference evidence="2 3" key="1">
    <citation type="submission" date="2020-04" db="EMBL/GenBank/DDBJ databases">
        <title>Draft genome of Leeia sp. IMCC25680.</title>
        <authorList>
            <person name="Song J."/>
            <person name="Cho J.-C."/>
        </authorList>
    </citation>
    <scope>NUCLEOTIDE SEQUENCE [LARGE SCALE GENOMIC DNA]</scope>
    <source>
        <strain evidence="2 3">IMCC25680</strain>
    </source>
</reference>
<dbReference type="RefSeq" id="WP_168877367.1">
    <property type="nucleotide sequence ID" value="NZ_JABAIM010000002.1"/>
</dbReference>
<protein>
    <submittedName>
        <fullName evidence="2">Uncharacterized protein</fullName>
    </submittedName>
</protein>
<comment type="caution">
    <text evidence="2">The sequence shown here is derived from an EMBL/GenBank/DDBJ whole genome shotgun (WGS) entry which is preliminary data.</text>
</comment>
<dbReference type="AlphaFoldDB" id="A0A847S1J0"/>